<keyword evidence="1" id="KW-0813">Transport</keyword>
<sequence>MLDILIKAFGFILIIVIGFLLKSKGICKREHGQFLSTIIMNITLPCALLSSINNLKITPVLLIALIIGFMGNVITNIIGYLSSNHESPMNKALSMINTSGYNIGTFTLPFVQTFFPASAIAYVCLFDTGNALMCLGGTFTAASTVVSSDQKPTFYSIIKKLFSSIPFCTYIVLFFLSLFHISIPTQVLTITSIAGNANAFLAMLMIGILLEVKLDFSQMKTILKILINRYTISIILSLIVYFLLPLDNIVRKMIVLCLFAPISAVAPVFSTKLGSHSPVPAAVNSLSIMISILILTCLIVIFA</sequence>
<evidence type="ECO:0000256" key="1">
    <source>
        <dbReference type="ARBA" id="ARBA00022448"/>
    </source>
</evidence>
<proteinExistence type="predicted"/>
<evidence type="ECO:0000313" key="3">
    <source>
        <dbReference type="EMBL" id="TCV95040.1"/>
    </source>
</evidence>
<dbReference type="EMBL" id="SMCQ01000019">
    <property type="protein sequence ID" value="TCV95040.1"/>
    <property type="molecule type" value="Genomic_DNA"/>
</dbReference>
<feature type="transmembrane region" description="Helical" evidence="2">
    <location>
        <begin position="58"/>
        <end position="81"/>
    </location>
</feature>
<keyword evidence="2" id="KW-0472">Membrane</keyword>
<accession>A0A4R3YRH7</accession>
<dbReference type="Proteomes" id="UP000295515">
    <property type="component" value="Unassembled WGS sequence"/>
</dbReference>
<feature type="transmembrane region" description="Helical" evidence="2">
    <location>
        <begin position="6"/>
        <end position="22"/>
    </location>
</feature>
<keyword evidence="4" id="KW-1185">Reference proteome</keyword>
<feature type="transmembrane region" description="Helical" evidence="2">
    <location>
        <begin position="222"/>
        <end position="243"/>
    </location>
</feature>
<evidence type="ECO:0000313" key="4">
    <source>
        <dbReference type="Proteomes" id="UP000295515"/>
    </source>
</evidence>
<feature type="transmembrane region" description="Helical" evidence="2">
    <location>
        <begin position="249"/>
        <end position="269"/>
    </location>
</feature>
<feature type="transmembrane region" description="Helical" evidence="2">
    <location>
        <begin position="281"/>
        <end position="302"/>
    </location>
</feature>
<protein>
    <recommendedName>
        <fullName evidence="5">Transporter</fullName>
    </recommendedName>
</protein>
<keyword evidence="2" id="KW-1133">Transmembrane helix</keyword>
<feature type="transmembrane region" description="Helical" evidence="2">
    <location>
        <begin position="34"/>
        <end position="52"/>
    </location>
</feature>
<dbReference type="RefSeq" id="WP_066445046.1">
    <property type="nucleotide sequence ID" value="NZ_JANKBF010000017.1"/>
</dbReference>
<keyword evidence="2" id="KW-0812">Transmembrane</keyword>
<dbReference type="AlphaFoldDB" id="A0A4R3YRH7"/>
<gene>
    <name evidence="3" type="ORF">EDD60_11927</name>
</gene>
<dbReference type="PANTHER" id="PTHR36838:SF3">
    <property type="entry name" value="TRANSPORTER AUXIN EFFLUX CARRIER EC FAMILY"/>
    <property type="match status" value="1"/>
</dbReference>
<feature type="transmembrane region" description="Helical" evidence="2">
    <location>
        <begin position="161"/>
        <end position="181"/>
    </location>
</feature>
<reference evidence="3 4" key="1">
    <citation type="submission" date="2019-03" db="EMBL/GenBank/DDBJ databases">
        <title>Genomic Encyclopedia of Type Strains, Phase IV (KMG-IV): sequencing the most valuable type-strain genomes for metagenomic binning, comparative biology and taxonomic classification.</title>
        <authorList>
            <person name="Goeker M."/>
        </authorList>
    </citation>
    <scope>NUCLEOTIDE SEQUENCE [LARGE SCALE GENOMIC DNA]</scope>
    <source>
        <strain evidence="3 4">DSM 29487</strain>
    </source>
</reference>
<dbReference type="PANTHER" id="PTHR36838">
    <property type="entry name" value="AUXIN EFFLUX CARRIER FAMILY PROTEIN"/>
    <property type="match status" value="1"/>
</dbReference>
<comment type="caution">
    <text evidence="3">The sequence shown here is derived from an EMBL/GenBank/DDBJ whole genome shotgun (WGS) entry which is preliminary data.</text>
</comment>
<feature type="transmembrane region" description="Helical" evidence="2">
    <location>
        <begin position="187"/>
        <end position="210"/>
    </location>
</feature>
<name>A0A4R3YRH7_9FIRM</name>
<evidence type="ECO:0008006" key="5">
    <source>
        <dbReference type="Google" id="ProtNLM"/>
    </source>
</evidence>
<organism evidence="3 4">
    <name type="scientific">Longibaculum muris</name>
    <dbReference type="NCBI Taxonomy" id="1796628"/>
    <lineage>
        <taxon>Bacteria</taxon>
        <taxon>Bacillati</taxon>
        <taxon>Bacillota</taxon>
        <taxon>Erysipelotrichia</taxon>
        <taxon>Erysipelotrichales</taxon>
        <taxon>Coprobacillaceae</taxon>
        <taxon>Longibaculum</taxon>
    </lineage>
</organism>
<dbReference type="GeneID" id="98916120"/>
<evidence type="ECO:0000256" key="2">
    <source>
        <dbReference type="SAM" id="Phobius"/>
    </source>
</evidence>